<feature type="compositionally biased region" description="Polar residues" evidence="1">
    <location>
        <begin position="1"/>
        <end position="20"/>
    </location>
</feature>
<gene>
    <name evidence="3" type="ORF">GPM918_LOCUS34675</name>
    <name evidence="2" type="ORF">OVA965_LOCUS28206</name>
    <name evidence="5" type="ORF">SRO942_LOCUS35378</name>
    <name evidence="4" type="ORF">TMI583_LOCUS28956</name>
</gene>
<dbReference type="AlphaFoldDB" id="A0A815PIN7"/>
<evidence type="ECO:0000313" key="3">
    <source>
        <dbReference type="EMBL" id="CAF1449363.1"/>
    </source>
</evidence>
<dbReference type="Proteomes" id="UP000677228">
    <property type="component" value="Unassembled WGS sequence"/>
</dbReference>
<evidence type="ECO:0000313" key="2">
    <source>
        <dbReference type="EMBL" id="CAF1293515.1"/>
    </source>
</evidence>
<dbReference type="EMBL" id="CAJNOK010019090">
    <property type="protein sequence ID" value="CAF1293515.1"/>
    <property type="molecule type" value="Genomic_DNA"/>
</dbReference>
<feature type="non-terminal residue" evidence="3">
    <location>
        <position position="1"/>
    </location>
</feature>
<dbReference type="EMBL" id="CAJOBC010084843">
    <property type="protein sequence ID" value="CAF4323116.1"/>
    <property type="molecule type" value="Genomic_DNA"/>
</dbReference>
<organism evidence="3 6">
    <name type="scientific">Didymodactylos carnosus</name>
    <dbReference type="NCBI Taxonomy" id="1234261"/>
    <lineage>
        <taxon>Eukaryota</taxon>
        <taxon>Metazoa</taxon>
        <taxon>Spiralia</taxon>
        <taxon>Gnathifera</taxon>
        <taxon>Rotifera</taxon>
        <taxon>Eurotatoria</taxon>
        <taxon>Bdelloidea</taxon>
        <taxon>Philodinida</taxon>
        <taxon>Philodinidae</taxon>
        <taxon>Didymodactylos</taxon>
    </lineage>
</organism>
<proteinExistence type="predicted"/>
<evidence type="ECO:0000313" key="6">
    <source>
        <dbReference type="Proteomes" id="UP000663829"/>
    </source>
</evidence>
<evidence type="ECO:0000256" key="1">
    <source>
        <dbReference type="SAM" id="MobiDB-lite"/>
    </source>
</evidence>
<keyword evidence="6" id="KW-1185">Reference proteome</keyword>
<dbReference type="Proteomes" id="UP000682733">
    <property type="component" value="Unassembled WGS sequence"/>
</dbReference>
<evidence type="ECO:0000313" key="4">
    <source>
        <dbReference type="EMBL" id="CAF4098491.1"/>
    </source>
</evidence>
<accession>A0A815PIN7</accession>
<comment type="caution">
    <text evidence="3">The sequence shown here is derived from an EMBL/GenBank/DDBJ whole genome shotgun (WGS) entry which is preliminary data.</text>
</comment>
<dbReference type="EMBL" id="CAJNOQ010019397">
    <property type="protein sequence ID" value="CAF1449363.1"/>
    <property type="molecule type" value="Genomic_DNA"/>
</dbReference>
<dbReference type="Proteomes" id="UP000681722">
    <property type="component" value="Unassembled WGS sequence"/>
</dbReference>
<reference evidence="3" key="1">
    <citation type="submission" date="2021-02" db="EMBL/GenBank/DDBJ databases">
        <authorList>
            <person name="Nowell W R."/>
        </authorList>
    </citation>
    <scope>NUCLEOTIDE SEQUENCE</scope>
</reference>
<sequence length="52" mass="5882">MTDGINQTFSRLSLNEQPSIPTLHRRSIHIVEVIMPTEHQPPAADQDNQSTE</sequence>
<evidence type="ECO:0000313" key="5">
    <source>
        <dbReference type="EMBL" id="CAF4323116.1"/>
    </source>
</evidence>
<dbReference type="EMBL" id="CAJOBA010040661">
    <property type="protein sequence ID" value="CAF4098491.1"/>
    <property type="molecule type" value="Genomic_DNA"/>
</dbReference>
<protein>
    <submittedName>
        <fullName evidence="3">Uncharacterized protein</fullName>
    </submittedName>
</protein>
<feature type="region of interest" description="Disordered" evidence="1">
    <location>
        <begin position="1"/>
        <end position="21"/>
    </location>
</feature>
<dbReference type="Proteomes" id="UP000663829">
    <property type="component" value="Unassembled WGS sequence"/>
</dbReference>
<name>A0A815PIN7_9BILA</name>